<dbReference type="EMBL" id="JADXDR010000024">
    <property type="protein sequence ID" value="KAI7844793.1"/>
    <property type="molecule type" value="Genomic_DNA"/>
</dbReference>
<dbReference type="Proteomes" id="UP001205105">
    <property type="component" value="Unassembled WGS sequence"/>
</dbReference>
<reference evidence="7" key="1">
    <citation type="submission" date="2020-11" db="EMBL/GenBank/DDBJ databases">
        <title>Chlorella ohadii genome sequencing and assembly.</title>
        <authorList>
            <person name="Murik O."/>
            <person name="Treves H."/>
            <person name="Kedem I."/>
            <person name="Shotland Y."/>
            <person name="Kaplan A."/>
        </authorList>
    </citation>
    <scope>NUCLEOTIDE SEQUENCE</scope>
    <source>
        <strain evidence="7">1</strain>
    </source>
</reference>
<evidence type="ECO:0000256" key="1">
    <source>
        <dbReference type="ARBA" id="ARBA00004141"/>
    </source>
</evidence>
<evidence type="ECO:0000313" key="8">
    <source>
        <dbReference type="Proteomes" id="UP001205105"/>
    </source>
</evidence>
<evidence type="ECO:0000256" key="4">
    <source>
        <dbReference type="ARBA" id="ARBA00022989"/>
    </source>
</evidence>
<evidence type="ECO:0000256" key="5">
    <source>
        <dbReference type="ARBA" id="ARBA00023136"/>
    </source>
</evidence>
<evidence type="ECO:0008006" key="9">
    <source>
        <dbReference type="Google" id="ProtNLM"/>
    </source>
</evidence>
<dbReference type="GO" id="GO:0005737">
    <property type="term" value="C:cytoplasm"/>
    <property type="evidence" value="ECO:0007669"/>
    <property type="project" value="TreeGrafter"/>
</dbReference>
<evidence type="ECO:0000256" key="2">
    <source>
        <dbReference type="ARBA" id="ARBA00006824"/>
    </source>
</evidence>
<dbReference type="PANTHER" id="PTHR11266:SF17">
    <property type="entry name" value="PROTEIN MPV17"/>
    <property type="match status" value="1"/>
</dbReference>
<keyword evidence="3" id="KW-0812">Transmembrane</keyword>
<accession>A0AAD5DYA0</accession>
<comment type="similarity">
    <text evidence="2 6">Belongs to the peroxisomal membrane protein PXMP2/4 family.</text>
</comment>
<comment type="subcellular location">
    <subcellularLocation>
        <location evidence="1">Membrane</location>
        <topology evidence="1">Multi-pass membrane protein</topology>
    </subcellularLocation>
</comment>
<sequence length="202" mass="22231">MVTTGVLWSMGDALAQRVEKGPFDARRNLLTAGYGALAVGPFGHAWYIGLDRAARRLFVPGSAAFIAAKVANFKLVPVHYQLLVVNMVTILASAEGNQIFVVVRRGKEYPPKCCDCRIKYEQTIADVKKAAAAKLGVPLDKLLLFWQNKELTAADDSKTLLELNLHTGFSLSGYDLSVEPDFWPPVIETPEGRRIVTGQQDR</sequence>
<keyword evidence="4" id="KW-1133">Transmembrane helix</keyword>
<evidence type="ECO:0000313" key="7">
    <source>
        <dbReference type="EMBL" id="KAI7844793.1"/>
    </source>
</evidence>
<dbReference type="GO" id="GO:0016020">
    <property type="term" value="C:membrane"/>
    <property type="evidence" value="ECO:0007669"/>
    <property type="project" value="UniProtKB-SubCell"/>
</dbReference>
<dbReference type="AlphaFoldDB" id="A0AAD5DYA0"/>
<dbReference type="PANTHER" id="PTHR11266">
    <property type="entry name" value="PEROXISOMAL MEMBRANE PROTEIN 2, PXMP2 MPV17"/>
    <property type="match status" value="1"/>
</dbReference>
<gene>
    <name evidence="7" type="ORF">COHA_001673</name>
</gene>
<dbReference type="InterPro" id="IPR029071">
    <property type="entry name" value="Ubiquitin-like_domsf"/>
</dbReference>
<name>A0AAD5DYA0_9CHLO</name>
<keyword evidence="5" id="KW-0472">Membrane</keyword>
<keyword evidence="8" id="KW-1185">Reference proteome</keyword>
<evidence type="ECO:0000256" key="6">
    <source>
        <dbReference type="RuleBase" id="RU363053"/>
    </source>
</evidence>
<comment type="caution">
    <text evidence="7">The sequence shown here is derived from an EMBL/GenBank/DDBJ whole genome shotgun (WGS) entry which is preliminary data.</text>
</comment>
<dbReference type="Gene3D" id="3.10.20.90">
    <property type="entry name" value="Phosphatidylinositol 3-kinase Catalytic Subunit, Chain A, domain 1"/>
    <property type="match status" value="1"/>
</dbReference>
<organism evidence="7 8">
    <name type="scientific">Chlorella ohadii</name>
    <dbReference type="NCBI Taxonomy" id="2649997"/>
    <lineage>
        <taxon>Eukaryota</taxon>
        <taxon>Viridiplantae</taxon>
        <taxon>Chlorophyta</taxon>
        <taxon>core chlorophytes</taxon>
        <taxon>Trebouxiophyceae</taxon>
        <taxon>Chlorellales</taxon>
        <taxon>Chlorellaceae</taxon>
        <taxon>Chlorella clade</taxon>
        <taxon>Chlorella</taxon>
    </lineage>
</organism>
<proteinExistence type="inferred from homology"/>
<dbReference type="SUPFAM" id="SSF54236">
    <property type="entry name" value="Ubiquitin-like"/>
    <property type="match status" value="1"/>
</dbReference>
<protein>
    <recommendedName>
        <fullName evidence="9">Ubiquitin-like domain-containing protein</fullName>
    </recommendedName>
</protein>
<dbReference type="CDD" id="cd17039">
    <property type="entry name" value="Ubl_ubiquitin_like"/>
    <property type="match status" value="1"/>
</dbReference>
<dbReference type="InterPro" id="IPR007248">
    <property type="entry name" value="Mpv17_PMP22"/>
</dbReference>
<evidence type="ECO:0000256" key="3">
    <source>
        <dbReference type="ARBA" id="ARBA00022692"/>
    </source>
</evidence>